<proteinExistence type="predicted"/>
<organism evidence="1 2">
    <name type="scientific">Letharia columbiana</name>
    <dbReference type="NCBI Taxonomy" id="112416"/>
    <lineage>
        <taxon>Eukaryota</taxon>
        <taxon>Fungi</taxon>
        <taxon>Dikarya</taxon>
        <taxon>Ascomycota</taxon>
        <taxon>Pezizomycotina</taxon>
        <taxon>Lecanoromycetes</taxon>
        <taxon>OSLEUM clade</taxon>
        <taxon>Lecanoromycetidae</taxon>
        <taxon>Lecanorales</taxon>
        <taxon>Lecanorineae</taxon>
        <taxon>Parmeliaceae</taxon>
        <taxon>Letharia</taxon>
    </lineage>
</organism>
<dbReference type="RefSeq" id="XP_037165934.1">
    <property type="nucleotide sequence ID" value="XM_037307294.1"/>
</dbReference>
<gene>
    <name evidence="1" type="ORF">HO173_005376</name>
</gene>
<sequence>MAAIAVERYAKSTIAGLICRSVRSKTLEKAGAEASEAEATAEAVAGVEGAAGGVAGAASVTGAAEVIAFQGEALLKMLAISAGPQNFRLKY</sequence>
<name>A0A8H6FXK5_9LECA</name>
<comment type="caution">
    <text evidence="1">The sequence shown here is derived from an EMBL/GenBank/DDBJ whole genome shotgun (WGS) entry which is preliminary data.</text>
</comment>
<reference evidence="1 2" key="1">
    <citation type="journal article" date="2020" name="Genomics">
        <title>Complete, high-quality genomes from long-read metagenomic sequencing of two wolf lichen thalli reveals enigmatic genome architecture.</title>
        <authorList>
            <person name="McKenzie S.K."/>
            <person name="Walston R.F."/>
            <person name="Allen J.L."/>
        </authorList>
    </citation>
    <scope>NUCLEOTIDE SEQUENCE [LARGE SCALE GENOMIC DNA]</scope>
    <source>
        <strain evidence="1">WasteWater2</strain>
    </source>
</reference>
<dbReference type="AlphaFoldDB" id="A0A8H6FXK5"/>
<protein>
    <submittedName>
        <fullName evidence="1">Uncharacterized protein</fullName>
    </submittedName>
</protein>
<evidence type="ECO:0000313" key="2">
    <source>
        <dbReference type="Proteomes" id="UP000578531"/>
    </source>
</evidence>
<dbReference type="EMBL" id="JACCJC010000018">
    <property type="protein sequence ID" value="KAF6236595.1"/>
    <property type="molecule type" value="Genomic_DNA"/>
</dbReference>
<dbReference type="Proteomes" id="UP000578531">
    <property type="component" value="Unassembled WGS sequence"/>
</dbReference>
<evidence type="ECO:0000313" key="1">
    <source>
        <dbReference type="EMBL" id="KAF6236595.1"/>
    </source>
</evidence>
<dbReference type="GeneID" id="59287040"/>
<keyword evidence="2" id="KW-1185">Reference proteome</keyword>
<accession>A0A8H6FXK5</accession>